<proteinExistence type="predicted"/>
<sequence length="28" mass="3250">MRVTRYLPPSHTGCLTIMPTPITAWFCR</sequence>
<dbReference type="AlphaFoldDB" id="A0A391P699"/>
<evidence type="ECO:0000313" key="2">
    <source>
        <dbReference type="Proteomes" id="UP000265618"/>
    </source>
</evidence>
<name>A0A391P699_9EUKA</name>
<keyword evidence="2" id="KW-1185">Reference proteome</keyword>
<accession>A0A391P699</accession>
<dbReference type="EMBL" id="BDIP01004226">
    <property type="protein sequence ID" value="GCA63612.1"/>
    <property type="molecule type" value="Genomic_DNA"/>
</dbReference>
<organism evidence="1 2">
    <name type="scientific">Kipferlia bialata</name>
    <dbReference type="NCBI Taxonomy" id="797122"/>
    <lineage>
        <taxon>Eukaryota</taxon>
        <taxon>Metamonada</taxon>
        <taxon>Carpediemonas-like organisms</taxon>
        <taxon>Kipferlia</taxon>
    </lineage>
</organism>
<dbReference type="Proteomes" id="UP000265618">
    <property type="component" value="Unassembled WGS sequence"/>
</dbReference>
<evidence type="ECO:0000313" key="1">
    <source>
        <dbReference type="EMBL" id="GCA63612.1"/>
    </source>
</evidence>
<gene>
    <name evidence="1" type="ORF">KIPB_010902</name>
</gene>
<reference evidence="1 2" key="1">
    <citation type="journal article" date="2018" name="PLoS ONE">
        <title>The draft genome of Kipferlia bialata reveals reductive genome evolution in fornicate parasites.</title>
        <authorList>
            <person name="Tanifuji G."/>
            <person name="Takabayashi S."/>
            <person name="Kume K."/>
            <person name="Takagi M."/>
            <person name="Nakayama T."/>
            <person name="Kamikawa R."/>
            <person name="Inagaki Y."/>
            <person name="Hashimoto T."/>
        </authorList>
    </citation>
    <scope>NUCLEOTIDE SEQUENCE [LARGE SCALE GENOMIC DNA]</scope>
    <source>
        <strain evidence="1">NY0173</strain>
    </source>
</reference>
<comment type="caution">
    <text evidence="1">The sequence shown here is derived from an EMBL/GenBank/DDBJ whole genome shotgun (WGS) entry which is preliminary data.</text>
</comment>
<protein>
    <submittedName>
        <fullName evidence="1">Uncharacterized protein</fullName>
    </submittedName>
</protein>
<feature type="non-terminal residue" evidence="1">
    <location>
        <position position="28"/>
    </location>
</feature>